<reference evidence="1" key="2">
    <citation type="submission" date="2021-09" db="EMBL/GenBank/DDBJ databases">
        <authorList>
            <person name="Gilroy R."/>
        </authorList>
    </citation>
    <scope>NUCLEOTIDE SEQUENCE</scope>
    <source>
        <strain evidence="1">4100</strain>
    </source>
</reference>
<evidence type="ECO:0000313" key="2">
    <source>
        <dbReference type="Proteomes" id="UP000711407"/>
    </source>
</evidence>
<gene>
    <name evidence="1" type="ORF">K8V47_08870</name>
</gene>
<dbReference type="AlphaFoldDB" id="A0A921JIT3"/>
<accession>A0A921JIT3</accession>
<name>A0A921JIT3_9BACT</name>
<dbReference type="Proteomes" id="UP000711407">
    <property type="component" value="Unassembled WGS sequence"/>
</dbReference>
<proteinExistence type="predicted"/>
<organism evidence="1 2">
    <name type="scientific">Candidatus Amulumruptor caecigallinarius</name>
    <dbReference type="NCBI Taxonomy" id="2109911"/>
    <lineage>
        <taxon>Bacteria</taxon>
        <taxon>Pseudomonadati</taxon>
        <taxon>Bacteroidota</taxon>
        <taxon>Bacteroidia</taxon>
        <taxon>Bacteroidales</taxon>
        <taxon>Muribaculaceae</taxon>
        <taxon>Candidatus Amulumruptor</taxon>
    </lineage>
</organism>
<reference evidence="1" key="1">
    <citation type="journal article" date="2021" name="PeerJ">
        <title>Extensive microbial diversity within the chicken gut microbiome revealed by metagenomics and culture.</title>
        <authorList>
            <person name="Gilroy R."/>
            <person name="Ravi A."/>
            <person name="Getino M."/>
            <person name="Pursley I."/>
            <person name="Horton D.L."/>
            <person name="Alikhan N.F."/>
            <person name="Baker D."/>
            <person name="Gharbi K."/>
            <person name="Hall N."/>
            <person name="Watson M."/>
            <person name="Adriaenssens E.M."/>
            <person name="Foster-Nyarko E."/>
            <person name="Jarju S."/>
            <person name="Secka A."/>
            <person name="Antonio M."/>
            <person name="Oren A."/>
            <person name="Chaudhuri R.R."/>
            <person name="La Ragione R."/>
            <person name="Hildebrand F."/>
            <person name="Pallen M.J."/>
        </authorList>
    </citation>
    <scope>NUCLEOTIDE SEQUENCE</scope>
    <source>
        <strain evidence="1">4100</strain>
    </source>
</reference>
<protein>
    <submittedName>
        <fullName evidence="1">Uncharacterized protein</fullName>
    </submittedName>
</protein>
<evidence type="ECO:0000313" key="1">
    <source>
        <dbReference type="EMBL" id="HJE39852.1"/>
    </source>
</evidence>
<comment type="caution">
    <text evidence="1">The sequence shown here is derived from an EMBL/GenBank/DDBJ whole genome shotgun (WGS) entry which is preliminary data.</text>
</comment>
<sequence length="74" mass="9067">MGFWSFIRDMFVFDWLFGHRKKDFGSHHQNDCRHNNYSHNDDYHSTNYGGYHRNDYAQQDFDDDLESGMFDDDF</sequence>
<dbReference type="EMBL" id="DYXT01000047">
    <property type="protein sequence ID" value="HJE39852.1"/>
    <property type="molecule type" value="Genomic_DNA"/>
</dbReference>